<accession>A0ABD3XAM1</accession>
<proteinExistence type="predicted"/>
<keyword evidence="2" id="KW-1185">Reference proteome</keyword>
<dbReference type="AlphaFoldDB" id="A0ABD3XAM1"/>
<evidence type="ECO:0000313" key="1">
    <source>
        <dbReference type="EMBL" id="KAL3882513.1"/>
    </source>
</evidence>
<reference evidence="1 2" key="1">
    <citation type="submission" date="2024-11" db="EMBL/GenBank/DDBJ databases">
        <title>Chromosome-level genome assembly of the freshwater bivalve Anodonta woodiana.</title>
        <authorList>
            <person name="Chen X."/>
        </authorList>
    </citation>
    <scope>NUCLEOTIDE SEQUENCE [LARGE SCALE GENOMIC DNA]</scope>
    <source>
        <strain evidence="1">MN2024</strain>
        <tissue evidence="1">Gills</tissue>
    </source>
</reference>
<dbReference type="Proteomes" id="UP001634394">
    <property type="component" value="Unassembled WGS sequence"/>
</dbReference>
<comment type="caution">
    <text evidence="1">The sequence shown here is derived from an EMBL/GenBank/DDBJ whole genome shotgun (WGS) entry which is preliminary data.</text>
</comment>
<dbReference type="EMBL" id="JBJQND010000003">
    <property type="protein sequence ID" value="KAL3882513.1"/>
    <property type="molecule type" value="Genomic_DNA"/>
</dbReference>
<protein>
    <submittedName>
        <fullName evidence="1">Uncharacterized protein</fullName>
    </submittedName>
</protein>
<evidence type="ECO:0000313" key="2">
    <source>
        <dbReference type="Proteomes" id="UP001634394"/>
    </source>
</evidence>
<sequence>MLEPIVKPEVSISEPLIEFKGLEMIETLYFDALKTLLKAMEPVKLVLENLNRDDAILMSANTTLEFMFNKLSNLNNDISTKLMEILKCRVQERLNKDVMNLYAVSQIHLSPCETQR</sequence>
<name>A0ABD3XAM1_SINWO</name>
<organism evidence="1 2">
    <name type="scientific">Sinanodonta woodiana</name>
    <name type="common">Chinese pond mussel</name>
    <name type="synonym">Anodonta woodiana</name>
    <dbReference type="NCBI Taxonomy" id="1069815"/>
    <lineage>
        <taxon>Eukaryota</taxon>
        <taxon>Metazoa</taxon>
        <taxon>Spiralia</taxon>
        <taxon>Lophotrochozoa</taxon>
        <taxon>Mollusca</taxon>
        <taxon>Bivalvia</taxon>
        <taxon>Autobranchia</taxon>
        <taxon>Heteroconchia</taxon>
        <taxon>Palaeoheterodonta</taxon>
        <taxon>Unionida</taxon>
        <taxon>Unionoidea</taxon>
        <taxon>Unionidae</taxon>
        <taxon>Unioninae</taxon>
        <taxon>Sinanodonta</taxon>
    </lineage>
</organism>
<gene>
    <name evidence="1" type="ORF">ACJMK2_028849</name>
</gene>